<evidence type="ECO:0000313" key="9">
    <source>
        <dbReference type="Proteomes" id="UP000051386"/>
    </source>
</evidence>
<feature type="transmembrane region" description="Helical" evidence="7">
    <location>
        <begin position="144"/>
        <end position="164"/>
    </location>
</feature>
<evidence type="ECO:0008006" key="10">
    <source>
        <dbReference type="Google" id="ProtNLM"/>
    </source>
</evidence>
<feature type="transmembrane region" description="Helical" evidence="7">
    <location>
        <begin position="389"/>
        <end position="405"/>
    </location>
</feature>
<dbReference type="AlphaFoldDB" id="A0A0R0CUI5"/>
<dbReference type="Proteomes" id="UP000051386">
    <property type="component" value="Unassembled WGS sequence"/>
</dbReference>
<feature type="transmembrane region" description="Helical" evidence="7">
    <location>
        <begin position="111"/>
        <end position="132"/>
    </location>
</feature>
<dbReference type="PANTHER" id="PTHR30250">
    <property type="entry name" value="PST FAMILY PREDICTED COLANIC ACID TRANSPORTER"/>
    <property type="match status" value="1"/>
</dbReference>
<evidence type="ECO:0000256" key="6">
    <source>
        <dbReference type="ARBA" id="ARBA00023136"/>
    </source>
</evidence>
<feature type="transmembrane region" description="Helical" evidence="7">
    <location>
        <begin position="365"/>
        <end position="383"/>
    </location>
</feature>
<evidence type="ECO:0000256" key="5">
    <source>
        <dbReference type="ARBA" id="ARBA00022989"/>
    </source>
</evidence>
<feature type="transmembrane region" description="Helical" evidence="7">
    <location>
        <begin position="12"/>
        <end position="35"/>
    </location>
</feature>
<dbReference type="PROSITE" id="PS51257">
    <property type="entry name" value="PROKAR_LIPOPROTEIN"/>
    <property type="match status" value="1"/>
</dbReference>
<sequence>MTPRAGRIRQATSLVDQCTHAGIAMGCMVAFGRWLHVDDFGALMAGYAIWFLAESLQRSAILIPAIISISKHVDAAGAYATWFRVGFIAVAASSGLMLAGVPVAHYFGAEYWQTALVAGAVFTFTGGINSLVRRLFFHSAAYKHILIGDGFALLLFGIIATAIVSSAEGAGLSVASALLTYGILFSAAPMFLALAGWRLVFAAPLQFKSILAGNGAFIRQLSAGSLAQYLYNNGVQLLLAIVSTPIGVAAFSASRTMARPLFIVTSAYSDAERSQAAKQFAASGAPGLDRMFWPMMRTLALVFGPILIIFAAIAPWMMHVAFDGKYDDYAIHSILWIAALAPQIFSFPSDIILTTRGDSRHLMRSRFEAAGLCLLFFFAGYLVMSDVPVAWAIISIIAARLWLLARNSLRYASTRTSSPSNESMQ</sequence>
<feature type="transmembrane region" description="Helical" evidence="7">
    <location>
        <begin position="81"/>
        <end position="105"/>
    </location>
</feature>
<protein>
    <recommendedName>
        <fullName evidence="10">Polysaccharide biosynthesis protein</fullName>
    </recommendedName>
</protein>
<feature type="transmembrane region" description="Helical" evidence="7">
    <location>
        <begin position="47"/>
        <end position="69"/>
    </location>
</feature>
<evidence type="ECO:0000256" key="3">
    <source>
        <dbReference type="ARBA" id="ARBA00022475"/>
    </source>
</evidence>
<evidence type="ECO:0000256" key="4">
    <source>
        <dbReference type="ARBA" id="ARBA00022692"/>
    </source>
</evidence>
<comment type="caution">
    <text evidence="8">The sequence shown here is derived from an EMBL/GenBank/DDBJ whole genome shotgun (WGS) entry which is preliminary data.</text>
</comment>
<evidence type="ECO:0000256" key="7">
    <source>
        <dbReference type="SAM" id="Phobius"/>
    </source>
</evidence>
<evidence type="ECO:0000256" key="1">
    <source>
        <dbReference type="ARBA" id="ARBA00004651"/>
    </source>
</evidence>
<dbReference type="PANTHER" id="PTHR30250:SF10">
    <property type="entry name" value="LIPOPOLYSACCHARIDE BIOSYNTHESIS PROTEIN WZXC"/>
    <property type="match status" value="1"/>
</dbReference>
<dbReference type="EMBL" id="LDJK01000043">
    <property type="protein sequence ID" value="KRG73545.1"/>
    <property type="molecule type" value="Genomic_DNA"/>
</dbReference>
<evidence type="ECO:0000313" key="8">
    <source>
        <dbReference type="EMBL" id="KRG73545.1"/>
    </source>
</evidence>
<keyword evidence="5 7" id="KW-1133">Transmembrane helix</keyword>
<reference evidence="8 9" key="1">
    <citation type="submission" date="2015-05" db="EMBL/GenBank/DDBJ databases">
        <title>Genome sequencing and analysis of members of genus Stenotrophomonas.</title>
        <authorList>
            <person name="Patil P.P."/>
            <person name="Midha S."/>
            <person name="Patil P.B."/>
        </authorList>
    </citation>
    <scope>NUCLEOTIDE SEQUENCE [LARGE SCALE GENOMIC DNA]</scope>
    <source>
        <strain evidence="8 9">DSM 21508</strain>
    </source>
</reference>
<comment type="similarity">
    <text evidence="2">Belongs to the polysaccharide synthase family.</text>
</comment>
<name>A0A0R0CUI5_9GAMM</name>
<accession>A0A0R0CUI5</accession>
<organism evidence="8 9">
    <name type="scientific">Stenotrophomonas chelatiphaga</name>
    <dbReference type="NCBI Taxonomy" id="517011"/>
    <lineage>
        <taxon>Bacteria</taxon>
        <taxon>Pseudomonadati</taxon>
        <taxon>Pseudomonadota</taxon>
        <taxon>Gammaproteobacteria</taxon>
        <taxon>Lysobacterales</taxon>
        <taxon>Lysobacteraceae</taxon>
        <taxon>Stenotrophomonas</taxon>
    </lineage>
</organism>
<dbReference type="GO" id="GO:0005886">
    <property type="term" value="C:plasma membrane"/>
    <property type="evidence" value="ECO:0007669"/>
    <property type="project" value="UniProtKB-SubCell"/>
</dbReference>
<feature type="transmembrane region" description="Helical" evidence="7">
    <location>
        <begin position="298"/>
        <end position="317"/>
    </location>
</feature>
<feature type="transmembrane region" description="Helical" evidence="7">
    <location>
        <begin position="329"/>
        <end position="353"/>
    </location>
</feature>
<keyword evidence="3" id="KW-1003">Cell membrane</keyword>
<dbReference type="PATRIC" id="fig|517011.3.peg.1760"/>
<evidence type="ECO:0000256" key="2">
    <source>
        <dbReference type="ARBA" id="ARBA00007430"/>
    </source>
</evidence>
<keyword evidence="4 7" id="KW-0812">Transmembrane</keyword>
<comment type="subcellular location">
    <subcellularLocation>
        <location evidence="1">Cell membrane</location>
        <topology evidence="1">Multi-pass membrane protein</topology>
    </subcellularLocation>
</comment>
<dbReference type="InterPro" id="IPR050833">
    <property type="entry name" value="Poly_Biosynth_Transport"/>
</dbReference>
<gene>
    <name evidence="8" type="ORF">ABB28_10245</name>
</gene>
<keyword evidence="6 7" id="KW-0472">Membrane</keyword>
<feature type="transmembrane region" description="Helical" evidence="7">
    <location>
        <begin position="170"/>
        <end position="197"/>
    </location>
</feature>
<keyword evidence="9" id="KW-1185">Reference proteome</keyword>
<dbReference type="RefSeq" id="WP_057508525.1">
    <property type="nucleotide sequence ID" value="NZ_LDJK01000043.1"/>
</dbReference>
<proteinExistence type="inferred from homology"/>